<dbReference type="GO" id="GO:1901135">
    <property type="term" value="P:carbohydrate derivative metabolic process"/>
    <property type="evidence" value="ECO:0007669"/>
    <property type="project" value="InterPro"/>
</dbReference>
<keyword evidence="1" id="KW-0413">Isomerase</keyword>
<evidence type="ECO:0000313" key="2">
    <source>
        <dbReference type="Proteomes" id="UP000184512"/>
    </source>
</evidence>
<name>A0A1M6GZK8_9ACTN</name>
<sequence length="347" mass="36625">MNASLFDDARLEEPSLETHEGLRWLALAGSRIRRAAQTRPKGELNGIDRPRGILVIGSEARFVRAVLEPSCPVPFMAWPGPGLPAWVGPLDLTVVIGGHDSPLWVLKCAAEAARRGAALIVAAPEGSELARAGASTATTLIPTFEDDPMAAAVAVLARLGEMGLGPGVHPEHIADAADLVAESCAPRRDLSNNPGKELALELADGLPLIWGGTVLAGRASRRIAESLRRACGRPALAADAAELETLLAAVPRRDPFADPFDETEEARPVIVLLDADRLDEPLRGTASGLLARAEAVGVRVARISSGDSELQATDVERYVRLLQMGRYGAAYLGIGLDEPFSMLGLAD</sequence>
<dbReference type="STRING" id="1123357.SAMN02745244_01838"/>
<dbReference type="Gene3D" id="3.40.50.10490">
    <property type="entry name" value="Glucose-6-phosphate isomerase like protein, domain 1"/>
    <property type="match status" value="1"/>
</dbReference>
<accession>A0A1M6GZK8</accession>
<dbReference type="InterPro" id="IPR046348">
    <property type="entry name" value="SIS_dom_sf"/>
</dbReference>
<dbReference type="SUPFAM" id="SSF53697">
    <property type="entry name" value="SIS domain"/>
    <property type="match status" value="1"/>
</dbReference>
<gene>
    <name evidence="1" type="ORF">SAMN02745244_01838</name>
</gene>
<evidence type="ECO:0000313" key="1">
    <source>
        <dbReference type="EMBL" id="SHJ15366.1"/>
    </source>
</evidence>
<protein>
    <submittedName>
        <fullName evidence="1">Phospho-glucose isomerase C-terminal SIS domain-containing protein</fullName>
    </submittedName>
</protein>
<dbReference type="GO" id="GO:0016853">
    <property type="term" value="F:isomerase activity"/>
    <property type="evidence" value="ECO:0007669"/>
    <property type="project" value="UniProtKB-KW"/>
</dbReference>
<proteinExistence type="predicted"/>
<dbReference type="EMBL" id="FQZG01000029">
    <property type="protein sequence ID" value="SHJ15366.1"/>
    <property type="molecule type" value="Genomic_DNA"/>
</dbReference>
<organism evidence="1 2">
    <name type="scientific">Tessaracoccus bendigoensis DSM 12906</name>
    <dbReference type="NCBI Taxonomy" id="1123357"/>
    <lineage>
        <taxon>Bacteria</taxon>
        <taxon>Bacillati</taxon>
        <taxon>Actinomycetota</taxon>
        <taxon>Actinomycetes</taxon>
        <taxon>Propionibacteriales</taxon>
        <taxon>Propionibacteriaceae</taxon>
        <taxon>Tessaracoccus</taxon>
    </lineage>
</organism>
<dbReference type="AlphaFoldDB" id="A0A1M6GZK8"/>
<dbReference type="RefSeq" id="WP_245787932.1">
    <property type="nucleotide sequence ID" value="NZ_FQZG01000029.1"/>
</dbReference>
<dbReference type="Proteomes" id="UP000184512">
    <property type="component" value="Unassembled WGS sequence"/>
</dbReference>
<keyword evidence="2" id="KW-1185">Reference proteome</keyword>
<reference evidence="1 2" key="1">
    <citation type="submission" date="2016-11" db="EMBL/GenBank/DDBJ databases">
        <authorList>
            <person name="Jaros S."/>
            <person name="Januszkiewicz K."/>
            <person name="Wedrychowicz H."/>
        </authorList>
    </citation>
    <scope>NUCLEOTIDE SEQUENCE [LARGE SCALE GENOMIC DNA]</scope>
    <source>
        <strain evidence="1 2">DSM 12906</strain>
    </source>
</reference>
<dbReference type="GO" id="GO:0097367">
    <property type="term" value="F:carbohydrate derivative binding"/>
    <property type="evidence" value="ECO:0007669"/>
    <property type="project" value="InterPro"/>
</dbReference>